<dbReference type="AlphaFoldDB" id="A0A9P6USW3"/>
<feature type="non-terminal residue" evidence="2">
    <location>
        <position position="52"/>
    </location>
</feature>
<accession>A0A9P6USW3</accession>
<feature type="compositionally biased region" description="Basic and acidic residues" evidence="1">
    <location>
        <begin position="43"/>
        <end position="52"/>
    </location>
</feature>
<evidence type="ECO:0000313" key="2">
    <source>
        <dbReference type="EMBL" id="KAG0317744.1"/>
    </source>
</evidence>
<name>A0A9P6USW3_9FUNG</name>
<feature type="region of interest" description="Disordered" evidence="1">
    <location>
        <begin position="16"/>
        <end position="52"/>
    </location>
</feature>
<reference evidence="2" key="1">
    <citation type="journal article" date="2020" name="Fungal Divers.">
        <title>Resolving the Mortierellaceae phylogeny through synthesis of multi-gene phylogenetics and phylogenomics.</title>
        <authorList>
            <person name="Vandepol N."/>
            <person name="Liber J."/>
            <person name="Desiro A."/>
            <person name="Na H."/>
            <person name="Kennedy M."/>
            <person name="Barry K."/>
            <person name="Grigoriev I.V."/>
            <person name="Miller A.N."/>
            <person name="O'Donnell K."/>
            <person name="Stajich J.E."/>
            <person name="Bonito G."/>
        </authorList>
    </citation>
    <scope>NUCLEOTIDE SEQUENCE</scope>
    <source>
        <strain evidence="2">NVP60</strain>
    </source>
</reference>
<evidence type="ECO:0000313" key="3">
    <source>
        <dbReference type="Proteomes" id="UP000823405"/>
    </source>
</evidence>
<comment type="caution">
    <text evidence="2">The sequence shown here is derived from an EMBL/GenBank/DDBJ whole genome shotgun (WGS) entry which is preliminary data.</text>
</comment>
<dbReference type="Proteomes" id="UP000823405">
    <property type="component" value="Unassembled WGS sequence"/>
</dbReference>
<feature type="non-terminal residue" evidence="2">
    <location>
        <position position="1"/>
    </location>
</feature>
<evidence type="ECO:0000256" key="1">
    <source>
        <dbReference type="SAM" id="MobiDB-lite"/>
    </source>
</evidence>
<sequence>CDGRRAELPTQDLLHRWTGSWTGGGVPRTNTEQGECPWAQRRSASDSERLAL</sequence>
<organism evidence="2 3">
    <name type="scientific">Linnemannia gamsii</name>
    <dbReference type="NCBI Taxonomy" id="64522"/>
    <lineage>
        <taxon>Eukaryota</taxon>
        <taxon>Fungi</taxon>
        <taxon>Fungi incertae sedis</taxon>
        <taxon>Mucoromycota</taxon>
        <taxon>Mortierellomycotina</taxon>
        <taxon>Mortierellomycetes</taxon>
        <taxon>Mortierellales</taxon>
        <taxon>Mortierellaceae</taxon>
        <taxon>Linnemannia</taxon>
    </lineage>
</organism>
<protein>
    <submittedName>
        <fullName evidence="2">Uncharacterized protein</fullName>
    </submittedName>
</protein>
<proteinExistence type="predicted"/>
<dbReference type="EMBL" id="JAAAIN010000227">
    <property type="protein sequence ID" value="KAG0317744.1"/>
    <property type="molecule type" value="Genomic_DNA"/>
</dbReference>
<keyword evidence="3" id="KW-1185">Reference proteome</keyword>
<gene>
    <name evidence="2" type="ORF">BGZ97_004916</name>
</gene>